<dbReference type="SUPFAM" id="SSF46785">
    <property type="entry name" value="Winged helix' DNA-binding domain"/>
    <property type="match status" value="1"/>
</dbReference>
<dbReference type="CDD" id="cd00090">
    <property type="entry name" value="HTH_ARSR"/>
    <property type="match status" value="1"/>
</dbReference>
<dbReference type="PANTHER" id="PTHR34293:SF1">
    <property type="entry name" value="HTH-TYPE TRANSCRIPTIONAL REGULATOR TRMBL2"/>
    <property type="match status" value="1"/>
</dbReference>
<evidence type="ECO:0000259" key="1">
    <source>
        <dbReference type="Pfam" id="PF01978"/>
    </source>
</evidence>
<feature type="domain" description="Transcription regulator TrmB N-terminal" evidence="1">
    <location>
        <begin position="12"/>
        <end position="75"/>
    </location>
</feature>
<dbReference type="PANTHER" id="PTHR34293">
    <property type="entry name" value="HTH-TYPE TRANSCRIPTIONAL REGULATOR TRMBL2"/>
    <property type="match status" value="1"/>
</dbReference>
<dbReference type="InterPro" id="IPR051797">
    <property type="entry name" value="TrmB-like"/>
</dbReference>
<dbReference type="InterPro" id="IPR011991">
    <property type="entry name" value="ArsR-like_HTH"/>
</dbReference>
<evidence type="ECO:0000313" key="3">
    <source>
        <dbReference type="Proteomes" id="UP000034705"/>
    </source>
</evidence>
<reference evidence="2 3" key="1">
    <citation type="journal article" date="2015" name="Nature">
        <title>rRNA introns, odd ribosomes, and small enigmatic genomes across a large radiation of phyla.</title>
        <authorList>
            <person name="Brown C.T."/>
            <person name="Hug L.A."/>
            <person name="Thomas B.C."/>
            <person name="Sharon I."/>
            <person name="Castelle C.J."/>
            <person name="Singh A."/>
            <person name="Wilkins M.J."/>
            <person name="Williams K.H."/>
            <person name="Banfield J.F."/>
        </authorList>
    </citation>
    <scope>NUCLEOTIDE SEQUENCE [LARGE SCALE GENOMIC DNA]</scope>
</reference>
<dbReference type="InterPro" id="IPR036388">
    <property type="entry name" value="WH-like_DNA-bd_sf"/>
</dbReference>
<dbReference type="InterPro" id="IPR036390">
    <property type="entry name" value="WH_DNA-bd_sf"/>
</dbReference>
<organism evidence="2 3">
    <name type="scientific">Candidatus Uhrbacteria bacterium GW2011_GWF2_46_218</name>
    <dbReference type="NCBI Taxonomy" id="1619001"/>
    <lineage>
        <taxon>Bacteria</taxon>
        <taxon>Candidatus Uhriibacteriota</taxon>
    </lineage>
</organism>
<accession>A0A0G1PL39</accession>
<name>A0A0G1PL39_9BACT</name>
<dbReference type="Gene3D" id="1.10.10.10">
    <property type="entry name" value="Winged helix-like DNA-binding domain superfamily/Winged helix DNA-binding domain"/>
    <property type="match status" value="1"/>
</dbReference>
<dbReference type="InterPro" id="IPR002831">
    <property type="entry name" value="Tscrpt_reg_TrmB_N"/>
</dbReference>
<evidence type="ECO:0000313" key="2">
    <source>
        <dbReference type="EMBL" id="KKU33456.1"/>
    </source>
</evidence>
<dbReference type="AlphaFoldDB" id="A0A0G1PL39"/>
<proteinExistence type="predicted"/>
<protein>
    <submittedName>
        <fullName evidence="2">Sugar-specific transcriptional regulator TrmB family</fullName>
    </submittedName>
</protein>
<dbReference type="Proteomes" id="UP000034705">
    <property type="component" value="Unassembled WGS sequence"/>
</dbReference>
<gene>
    <name evidence="2" type="ORF">UX45_C0009G0024</name>
</gene>
<dbReference type="Pfam" id="PF01978">
    <property type="entry name" value="TrmB"/>
    <property type="match status" value="1"/>
</dbReference>
<dbReference type="EMBL" id="LCMG01000009">
    <property type="protein sequence ID" value="KKU33456.1"/>
    <property type="molecule type" value="Genomic_DNA"/>
</dbReference>
<comment type="caution">
    <text evidence="2">The sequence shown here is derived from an EMBL/GenBank/DDBJ whole genome shotgun (WGS) entry which is preliminary data.</text>
</comment>
<sequence>MKRFPQVTPSTLHALGLEEKDMQIYAAILRMGTAPLRQIAEETHLPRATAYDGLKRLLSCKLVSYVDAKTHRYFMAEDPSRLQALATKQEILIQEAREELTEVIPDLQKILLWSRRRPIVKYYEGDEGVKEILENVLEETAKTAKKMYRIYSSSTLRDLVAAAWPGFLKTRIKKGIHVRAISIGSGGRTAGLDERRWLSHNEGSATYIFIYAEKTAYISCDDHGRLFGVIIEDEGIAQTQARIFDALWPHLLHT</sequence>